<keyword evidence="4" id="KW-1185">Reference proteome</keyword>
<evidence type="ECO:0000256" key="2">
    <source>
        <dbReference type="SAM" id="Phobius"/>
    </source>
</evidence>
<feature type="transmembrane region" description="Helical" evidence="2">
    <location>
        <begin position="83"/>
        <end position="104"/>
    </location>
</feature>
<dbReference type="RefSeq" id="WP_174867551.1">
    <property type="nucleotide sequence ID" value="NZ_BJMN01000045.1"/>
</dbReference>
<gene>
    <name evidence="3" type="ORF">SGA01_62070</name>
</gene>
<evidence type="ECO:0000313" key="4">
    <source>
        <dbReference type="Proteomes" id="UP000315226"/>
    </source>
</evidence>
<comment type="caution">
    <text evidence="3">The sequence shown here is derived from an EMBL/GenBank/DDBJ whole genome shotgun (WGS) entry which is preliminary data.</text>
</comment>
<feature type="compositionally biased region" description="Low complexity" evidence="1">
    <location>
        <begin position="108"/>
        <end position="125"/>
    </location>
</feature>
<dbReference type="EMBL" id="BJMN01000045">
    <property type="protein sequence ID" value="GEB60602.1"/>
    <property type="molecule type" value="Genomic_DNA"/>
</dbReference>
<feature type="region of interest" description="Disordered" evidence="1">
    <location>
        <begin position="108"/>
        <end position="141"/>
    </location>
</feature>
<reference evidence="3 4" key="1">
    <citation type="submission" date="2019-06" db="EMBL/GenBank/DDBJ databases">
        <title>Whole genome shotgun sequence of Streptomyces gardneri NBRC 12865.</title>
        <authorList>
            <person name="Hosoyama A."/>
            <person name="Uohara A."/>
            <person name="Ohji S."/>
            <person name="Ichikawa N."/>
        </authorList>
    </citation>
    <scope>NUCLEOTIDE SEQUENCE [LARGE SCALE GENOMIC DNA]</scope>
    <source>
        <strain evidence="3 4">NBRC 12865</strain>
    </source>
</reference>
<sequence length="275" mass="28113">MTTPGTAPGTAPDPDAGPENARDPHAAPAPAPDDASDAATRAEVDRIREAFAREAFGVTPSPVPLAAVRRAGRSFRRRRTATFSALSVLGAATVVAAVVVGVTYTAPSPSASAPVAAPPATVTPRVPSPTSSPEPARTPTPVRVVASGERVDAGKGWKIWLTAGGKHWTDPDGMENSRSVTDGNIDTTTPGVSHQASTSPAGGFHSGLYYGTRSVGSVELTGPKGQKTVATLLELPGRPGWGVWYAHTGPKGSEVSVAVYDRAGKLLTELPGFPG</sequence>
<name>A0A4Y3RSQ3_9ACTN</name>
<feature type="compositionally biased region" description="Low complexity" evidence="1">
    <location>
        <begin position="1"/>
        <end position="18"/>
    </location>
</feature>
<dbReference type="Proteomes" id="UP000315226">
    <property type="component" value="Unassembled WGS sequence"/>
</dbReference>
<keyword evidence="2" id="KW-1133">Transmembrane helix</keyword>
<keyword evidence="2" id="KW-0812">Transmembrane</keyword>
<dbReference type="AlphaFoldDB" id="A0A4Y3RSQ3"/>
<protein>
    <submittedName>
        <fullName evidence="3">Uncharacterized protein</fullName>
    </submittedName>
</protein>
<organism evidence="3 4">
    <name type="scientific">Streptomyces gardneri</name>
    <dbReference type="NCBI Taxonomy" id="66892"/>
    <lineage>
        <taxon>Bacteria</taxon>
        <taxon>Bacillati</taxon>
        <taxon>Actinomycetota</taxon>
        <taxon>Actinomycetes</taxon>
        <taxon>Kitasatosporales</taxon>
        <taxon>Streptomycetaceae</taxon>
        <taxon>Streptomyces</taxon>
    </lineage>
</organism>
<evidence type="ECO:0000256" key="1">
    <source>
        <dbReference type="SAM" id="MobiDB-lite"/>
    </source>
</evidence>
<feature type="region of interest" description="Disordered" evidence="1">
    <location>
        <begin position="1"/>
        <end position="43"/>
    </location>
</feature>
<feature type="compositionally biased region" description="Pro residues" evidence="1">
    <location>
        <begin position="126"/>
        <end position="138"/>
    </location>
</feature>
<evidence type="ECO:0000313" key="3">
    <source>
        <dbReference type="EMBL" id="GEB60602.1"/>
    </source>
</evidence>
<accession>A0A4Y3RSQ3</accession>
<proteinExistence type="predicted"/>
<keyword evidence="2" id="KW-0472">Membrane</keyword>